<proteinExistence type="predicted"/>
<evidence type="ECO:0000313" key="1">
    <source>
        <dbReference type="EMBL" id="KOF80731.1"/>
    </source>
</evidence>
<organism evidence="1">
    <name type="scientific">Octopus bimaculoides</name>
    <name type="common">California two-spotted octopus</name>
    <dbReference type="NCBI Taxonomy" id="37653"/>
    <lineage>
        <taxon>Eukaryota</taxon>
        <taxon>Metazoa</taxon>
        <taxon>Spiralia</taxon>
        <taxon>Lophotrochozoa</taxon>
        <taxon>Mollusca</taxon>
        <taxon>Cephalopoda</taxon>
        <taxon>Coleoidea</taxon>
        <taxon>Octopodiformes</taxon>
        <taxon>Octopoda</taxon>
        <taxon>Incirrata</taxon>
        <taxon>Octopodidae</taxon>
        <taxon>Octopus</taxon>
    </lineage>
</organism>
<dbReference type="Gene3D" id="3.60.10.10">
    <property type="entry name" value="Endonuclease/exonuclease/phosphatase"/>
    <property type="match status" value="1"/>
</dbReference>
<evidence type="ECO:0008006" key="2">
    <source>
        <dbReference type="Google" id="ProtNLM"/>
    </source>
</evidence>
<reference evidence="1" key="1">
    <citation type="submission" date="2015-07" db="EMBL/GenBank/DDBJ databases">
        <title>MeaNS - Measles Nucleotide Surveillance Program.</title>
        <authorList>
            <person name="Tran T."/>
            <person name="Druce J."/>
        </authorList>
    </citation>
    <scope>NUCLEOTIDE SEQUENCE</scope>
    <source>
        <strain evidence="1">UCB-OBI-ISO-001</strain>
        <tissue evidence="1">Gonad</tissue>
    </source>
</reference>
<dbReference type="EMBL" id="KQ420297">
    <property type="protein sequence ID" value="KOF80731.1"/>
    <property type="molecule type" value="Genomic_DNA"/>
</dbReference>
<sequence>MGDVGLLLSPNVLKSLNNIEKITSRIIVVSFKGNPSITVTCCYSSTNVSDEQKVVNFYNDLSSIVRFIPKHNVLIIGGDMNARLRHDNPHHKYSFHQTPNRNGGH</sequence>
<accession>A0A0L8GUK5</accession>
<protein>
    <recommendedName>
        <fullName evidence="2">Endonuclease/exonuclease/phosphatase domain-containing protein</fullName>
    </recommendedName>
</protein>
<dbReference type="SUPFAM" id="SSF56219">
    <property type="entry name" value="DNase I-like"/>
    <property type="match status" value="1"/>
</dbReference>
<dbReference type="AlphaFoldDB" id="A0A0L8GUK5"/>
<gene>
    <name evidence="1" type="ORF">OCBIM_22027522mg</name>
</gene>
<name>A0A0L8GUK5_OCTBM</name>
<dbReference type="InterPro" id="IPR036691">
    <property type="entry name" value="Endo/exonu/phosph_ase_sf"/>
</dbReference>